<dbReference type="SMART" id="SM00065">
    <property type="entry name" value="GAF"/>
    <property type="match status" value="1"/>
</dbReference>
<dbReference type="Pfam" id="PF00990">
    <property type="entry name" value="GGDEF"/>
    <property type="match status" value="1"/>
</dbReference>
<dbReference type="GO" id="GO:0052621">
    <property type="term" value="F:diguanylate cyclase activity"/>
    <property type="evidence" value="ECO:0007669"/>
    <property type="project" value="TreeGrafter"/>
</dbReference>
<keyword evidence="4" id="KW-1185">Reference proteome</keyword>
<evidence type="ECO:0000313" key="3">
    <source>
        <dbReference type="EMBL" id="OCL27957.1"/>
    </source>
</evidence>
<feature type="domain" description="GGDEF" evidence="2">
    <location>
        <begin position="377"/>
        <end position="512"/>
    </location>
</feature>
<sequence>MIKIILFLLISVILPIILIIVSSFNRKLTANSYLLLSGLMIIFIINYSLFGNPINGIIGTASLYLFIVASTILTGTKGGLMTSLAVLPALIWSDFNTIEIFYHLSLFLFISLVSGCSNNMIKEKIKSIIKLNMELSNQIKELRVLREISAILQGTLELDKVLQIILSAVTAGYGLEFNRAILFLIDDEDESKLTGKIGIGPLDKREGLQTWQNVAKDKINLEGMIAVQEELELSDKKLNDIIQNLSFKLDKDHIASKVIKDKEPYNIKLMNPDDKFQCTLAAKLAMEAFAIVPLIVKGSAIGVLVVDNIANKREITYKSIDSLLPFANQAALAIQNAKLHKLKENMAVKDNLTGIYNQRHFQTSLEQEIENAKRTGNSLALLMMDIDYFKAYNDNNGHPAGNEALKLLSRILQDNTRENDIVCRFGGEEFAIILPNVLEDVAYTIAERIRAMVADTPFKNQETQPNGNVTISVGIGMFPEDASTDRELLNVADEALYHAKSCGRNNVKLHKNI</sequence>
<comment type="caution">
    <text evidence="3">The sequence shown here is derived from an EMBL/GenBank/DDBJ whole genome shotgun (WGS) entry which is preliminary data.</text>
</comment>
<keyword evidence="1" id="KW-0472">Membrane</keyword>
<gene>
    <name evidence="3" type="ORF">U472_01795</name>
</gene>
<dbReference type="GO" id="GO:0005886">
    <property type="term" value="C:plasma membrane"/>
    <property type="evidence" value="ECO:0007669"/>
    <property type="project" value="TreeGrafter"/>
</dbReference>
<dbReference type="PANTHER" id="PTHR45138">
    <property type="entry name" value="REGULATORY COMPONENTS OF SENSORY TRANSDUCTION SYSTEM"/>
    <property type="match status" value="1"/>
</dbReference>
<dbReference type="InterPro" id="IPR043128">
    <property type="entry name" value="Rev_trsase/Diguanyl_cyclase"/>
</dbReference>
<dbReference type="InterPro" id="IPR050469">
    <property type="entry name" value="Diguanylate_Cyclase"/>
</dbReference>
<dbReference type="AlphaFoldDB" id="A0A1C0AC56"/>
<evidence type="ECO:0000313" key="4">
    <source>
        <dbReference type="Proteomes" id="UP000093514"/>
    </source>
</evidence>
<reference evidence="3 4" key="2">
    <citation type="submission" date="2016-08" db="EMBL/GenBank/DDBJ databases">
        <title>Orenia metallireducens sp. nov. strain Z6, a Novel Metal-reducing Firmicute from the Deep Subsurface.</title>
        <authorList>
            <person name="Maxim B.I."/>
            <person name="Kenneth K."/>
            <person name="Flynn T.M."/>
            <person name="Oloughlin E.J."/>
            <person name="Locke R.A."/>
            <person name="Weber J.R."/>
            <person name="Egan S.M."/>
            <person name="Mackie R.I."/>
            <person name="Cann I.K."/>
        </authorList>
    </citation>
    <scope>NUCLEOTIDE SEQUENCE [LARGE SCALE GENOMIC DNA]</scope>
    <source>
        <strain evidence="3 4">Z6</strain>
    </source>
</reference>
<dbReference type="FunFam" id="3.30.70.270:FF:000001">
    <property type="entry name" value="Diguanylate cyclase domain protein"/>
    <property type="match status" value="1"/>
</dbReference>
<dbReference type="SMART" id="SM00267">
    <property type="entry name" value="GGDEF"/>
    <property type="match status" value="1"/>
</dbReference>
<feature type="transmembrane region" description="Helical" evidence="1">
    <location>
        <begin position="100"/>
        <end position="121"/>
    </location>
</feature>
<name>A0A1C0AC56_9FIRM</name>
<dbReference type="Proteomes" id="UP000093514">
    <property type="component" value="Unassembled WGS sequence"/>
</dbReference>
<dbReference type="EMBL" id="LWDV01000006">
    <property type="protein sequence ID" value="OCL27957.1"/>
    <property type="molecule type" value="Genomic_DNA"/>
</dbReference>
<dbReference type="NCBIfam" id="TIGR00254">
    <property type="entry name" value="GGDEF"/>
    <property type="match status" value="1"/>
</dbReference>
<dbReference type="CDD" id="cd01949">
    <property type="entry name" value="GGDEF"/>
    <property type="match status" value="1"/>
</dbReference>
<keyword evidence="1" id="KW-0812">Transmembrane</keyword>
<dbReference type="InterPro" id="IPR003018">
    <property type="entry name" value="GAF"/>
</dbReference>
<dbReference type="InterPro" id="IPR029016">
    <property type="entry name" value="GAF-like_dom_sf"/>
</dbReference>
<dbReference type="PROSITE" id="PS50887">
    <property type="entry name" value="GGDEF"/>
    <property type="match status" value="1"/>
</dbReference>
<dbReference type="InterPro" id="IPR000160">
    <property type="entry name" value="GGDEF_dom"/>
</dbReference>
<evidence type="ECO:0000259" key="2">
    <source>
        <dbReference type="PROSITE" id="PS50887"/>
    </source>
</evidence>
<dbReference type="GO" id="GO:1902201">
    <property type="term" value="P:negative regulation of bacterial-type flagellum-dependent cell motility"/>
    <property type="evidence" value="ECO:0007669"/>
    <property type="project" value="TreeGrafter"/>
</dbReference>
<protein>
    <recommendedName>
        <fullName evidence="2">GGDEF domain-containing protein</fullName>
    </recommendedName>
</protein>
<dbReference type="Gene3D" id="3.30.70.270">
    <property type="match status" value="1"/>
</dbReference>
<dbReference type="RefSeq" id="WP_068714922.1">
    <property type="nucleotide sequence ID" value="NZ_LWDV01000006.1"/>
</dbReference>
<accession>A0A1C0AC56</accession>
<dbReference type="GO" id="GO:0043709">
    <property type="term" value="P:cell adhesion involved in single-species biofilm formation"/>
    <property type="evidence" value="ECO:0007669"/>
    <property type="project" value="TreeGrafter"/>
</dbReference>
<reference evidence="4" key="1">
    <citation type="submission" date="2016-07" db="EMBL/GenBank/DDBJ databases">
        <authorList>
            <person name="Florea S."/>
            <person name="Webb J.S."/>
            <person name="Jaromczyk J."/>
            <person name="Schardl C.L."/>
        </authorList>
    </citation>
    <scope>NUCLEOTIDE SEQUENCE [LARGE SCALE GENOMIC DNA]</scope>
    <source>
        <strain evidence="4">Z6</strain>
    </source>
</reference>
<dbReference type="OrthoDB" id="9805474at2"/>
<feature type="transmembrane region" description="Helical" evidence="1">
    <location>
        <begin position="30"/>
        <end position="49"/>
    </location>
</feature>
<dbReference type="InterPro" id="IPR029787">
    <property type="entry name" value="Nucleotide_cyclase"/>
</dbReference>
<evidence type="ECO:0000256" key="1">
    <source>
        <dbReference type="SAM" id="Phobius"/>
    </source>
</evidence>
<feature type="transmembrane region" description="Helical" evidence="1">
    <location>
        <begin position="61"/>
        <end position="80"/>
    </location>
</feature>
<dbReference type="SUPFAM" id="SSF55781">
    <property type="entry name" value="GAF domain-like"/>
    <property type="match status" value="1"/>
</dbReference>
<proteinExistence type="predicted"/>
<dbReference type="Pfam" id="PF01590">
    <property type="entry name" value="GAF"/>
    <property type="match status" value="1"/>
</dbReference>
<keyword evidence="1" id="KW-1133">Transmembrane helix</keyword>
<dbReference type="SUPFAM" id="SSF55073">
    <property type="entry name" value="Nucleotide cyclase"/>
    <property type="match status" value="1"/>
</dbReference>
<dbReference type="PANTHER" id="PTHR45138:SF9">
    <property type="entry name" value="DIGUANYLATE CYCLASE DGCM-RELATED"/>
    <property type="match status" value="1"/>
</dbReference>
<dbReference type="Gene3D" id="3.30.450.40">
    <property type="match status" value="1"/>
</dbReference>
<feature type="transmembrane region" description="Helical" evidence="1">
    <location>
        <begin position="5"/>
        <end position="24"/>
    </location>
</feature>
<organism evidence="3 4">
    <name type="scientific">Orenia metallireducens</name>
    <dbReference type="NCBI Taxonomy" id="1413210"/>
    <lineage>
        <taxon>Bacteria</taxon>
        <taxon>Bacillati</taxon>
        <taxon>Bacillota</taxon>
        <taxon>Clostridia</taxon>
        <taxon>Halanaerobiales</taxon>
        <taxon>Halobacteroidaceae</taxon>
        <taxon>Orenia</taxon>
    </lineage>
</organism>